<evidence type="ECO:0000256" key="6">
    <source>
        <dbReference type="ARBA" id="ARBA00022927"/>
    </source>
</evidence>
<comment type="function">
    <text evidence="1">Needed for flagellar regrowth and assembly.</text>
</comment>
<dbReference type="GO" id="GO:0005829">
    <property type="term" value="C:cytosol"/>
    <property type="evidence" value="ECO:0007669"/>
    <property type="project" value="TreeGrafter"/>
</dbReference>
<evidence type="ECO:0000256" key="7">
    <source>
        <dbReference type="ARBA" id="ARBA00023225"/>
    </source>
</evidence>
<evidence type="ECO:0000256" key="2">
    <source>
        <dbReference type="ARBA" id="ARBA00006602"/>
    </source>
</evidence>
<dbReference type="GO" id="GO:0015031">
    <property type="term" value="P:protein transport"/>
    <property type="evidence" value="ECO:0007669"/>
    <property type="project" value="UniProtKB-KW"/>
</dbReference>
<proteinExistence type="inferred from homology"/>
<evidence type="ECO:0000256" key="3">
    <source>
        <dbReference type="ARBA" id="ARBA00016507"/>
    </source>
</evidence>
<keyword evidence="10" id="KW-1185">Reference proteome</keyword>
<dbReference type="EMBL" id="JAAMOW010000011">
    <property type="protein sequence ID" value="NGY06915.1"/>
    <property type="molecule type" value="Genomic_DNA"/>
</dbReference>
<evidence type="ECO:0000313" key="10">
    <source>
        <dbReference type="Proteomes" id="UP000472676"/>
    </source>
</evidence>
<feature type="domain" description="Flagellar assembly protein FliH/Type III secretion system HrpE" evidence="8">
    <location>
        <begin position="69"/>
        <end position="191"/>
    </location>
</feature>
<comment type="caution">
    <text evidence="9">The sequence shown here is derived from an EMBL/GenBank/DDBJ whole genome shotgun (WGS) entry which is preliminary data.</text>
</comment>
<dbReference type="GO" id="GO:0044781">
    <property type="term" value="P:bacterial-type flagellum organization"/>
    <property type="evidence" value="ECO:0007669"/>
    <property type="project" value="UniProtKB-KW"/>
</dbReference>
<dbReference type="InterPro" id="IPR018035">
    <property type="entry name" value="Flagellar_FliH/T3SS_HrpE"/>
</dbReference>
<dbReference type="InterPro" id="IPR051472">
    <property type="entry name" value="T3SS_Stator/FliH"/>
</dbReference>
<keyword evidence="7" id="KW-1006">Bacterial flagellum protein export</keyword>
<dbReference type="Pfam" id="PF02108">
    <property type="entry name" value="FliH"/>
    <property type="match status" value="1"/>
</dbReference>
<dbReference type="PANTHER" id="PTHR34982:SF1">
    <property type="entry name" value="FLAGELLAR ASSEMBLY PROTEIN FLIH"/>
    <property type="match status" value="1"/>
</dbReference>
<keyword evidence="4" id="KW-0813">Transport</keyword>
<sequence>MQDGAASEVLNDAQGQFARWQMPVFEAPAGEGPLTAQAIDDIEAAAYEEGKQRGYVDGLRSGREEMNRQAERLRGLIEQIARPLATLDDEVERALVDLSCAVARRLLDDELQSAPERVQTLVRSALAALPSDLRDIRLYLHPDDAKLVRGELQPPPEAENFRVFDDAKLARGDCRVQTESAYLDARLDARIALAAAALSGSTP</sequence>
<evidence type="ECO:0000256" key="5">
    <source>
        <dbReference type="ARBA" id="ARBA00022795"/>
    </source>
</evidence>
<name>A0A6M2BX93_9GAMM</name>
<dbReference type="Proteomes" id="UP000472676">
    <property type="component" value="Unassembled WGS sequence"/>
</dbReference>
<evidence type="ECO:0000256" key="1">
    <source>
        <dbReference type="ARBA" id="ARBA00003041"/>
    </source>
</evidence>
<gene>
    <name evidence="9" type="ORF">G7Y85_19245</name>
</gene>
<organism evidence="9 10">
    <name type="scientific">Solimonas terrae</name>
    <dbReference type="NCBI Taxonomy" id="1396819"/>
    <lineage>
        <taxon>Bacteria</taxon>
        <taxon>Pseudomonadati</taxon>
        <taxon>Pseudomonadota</taxon>
        <taxon>Gammaproteobacteria</taxon>
        <taxon>Nevskiales</taxon>
        <taxon>Nevskiaceae</taxon>
        <taxon>Solimonas</taxon>
    </lineage>
</organism>
<reference evidence="9 10" key="1">
    <citation type="journal article" date="2014" name="Int. J. Syst. Evol. Microbiol.">
        <title>Solimonas terrae sp. nov., isolated from soil.</title>
        <authorList>
            <person name="Kim S.J."/>
            <person name="Moon J.Y."/>
            <person name="Weon H.Y."/>
            <person name="Ahn J.H."/>
            <person name="Chen W.M."/>
            <person name="Kwon S.W."/>
        </authorList>
    </citation>
    <scope>NUCLEOTIDE SEQUENCE [LARGE SCALE GENOMIC DNA]</scope>
    <source>
        <strain evidence="9 10">KIS83-12</strain>
    </source>
</reference>
<keyword evidence="5" id="KW-1005">Bacterial flagellum biogenesis</keyword>
<dbReference type="PANTHER" id="PTHR34982">
    <property type="entry name" value="YOP PROTEINS TRANSLOCATION PROTEIN L"/>
    <property type="match status" value="1"/>
</dbReference>
<dbReference type="RefSeq" id="WP_166261342.1">
    <property type="nucleotide sequence ID" value="NZ_JAAMOW010000011.1"/>
</dbReference>
<evidence type="ECO:0000313" key="9">
    <source>
        <dbReference type="EMBL" id="NGY06915.1"/>
    </source>
</evidence>
<protein>
    <recommendedName>
        <fullName evidence="3">Flagellar assembly protein FliH</fullName>
    </recommendedName>
</protein>
<keyword evidence="6" id="KW-0653">Protein transport</keyword>
<comment type="similarity">
    <text evidence="2">Belongs to the FliH family.</text>
</comment>
<accession>A0A6M2BX93</accession>
<evidence type="ECO:0000256" key="4">
    <source>
        <dbReference type="ARBA" id="ARBA00022448"/>
    </source>
</evidence>
<evidence type="ECO:0000259" key="8">
    <source>
        <dbReference type="Pfam" id="PF02108"/>
    </source>
</evidence>
<dbReference type="AlphaFoldDB" id="A0A6M2BX93"/>